<accession>A0A0F9TQ54</accession>
<proteinExistence type="predicted"/>
<sequence>MNMINSQITVGSGPLGILRANLTLNDNILLRLGTDGDIVLVLNSAGLSANEELTNVIVGTSVYAVAIPANSLIVSNITADGDIVFFTNTGGNSIEAMRIDASNQQVLFPVLNDPVTPTIGFGNGGFGFYAIADDIIGVSIAGVNRFIWAGSAFNGAVSSPTVSIRNETATGTNPVYAFTNDLDTGGGSNGADQYSLIAGAHEMLRLTESIAVANYVAALFDAADQVSLTSANSSTWRLIETKDVNVDWDGGVLITALDGQSLYLGQITNTADQGTVVSRASSLYLKGAPVAGSNITQTESWTVYVASGGVAIVSGRLLESQGADVGSTNNLVLGTDGNTFEITGTTDINLLSNLGWQNGAKVTLMFTSTATVKDAQATSTTNITILLDGSADFVPSAGDTLTLRLGEIGGTQAWREIGRSVL</sequence>
<gene>
    <name evidence="1" type="ORF">LCGC14_0364210</name>
</gene>
<organism evidence="1">
    <name type="scientific">marine sediment metagenome</name>
    <dbReference type="NCBI Taxonomy" id="412755"/>
    <lineage>
        <taxon>unclassified sequences</taxon>
        <taxon>metagenomes</taxon>
        <taxon>ecological metagenomes</taxon>
    </lineage>
</organism>
<dbReference type="EMBL" id="LAZR01000285">
    <property type="protein sequence ID" value="KKN77082.1"/>
    <property type="molecule type" value="Genomic_DNA"/>
</dbReference>
<name>A0A0F9TQ54_9ZZZZ</name>
<dbReference type="AlphaFoldDB" id="A0A0F9TQ54"/>
<evidence type="ECO:0000313" key="1">
    <source>
        <dbReference type="EMBL" id="KKN77082.1"/>
    </source>
</evidence>
<protein>
    <submittedName>
        <fullName evidence="1">Uncharacterized protein</fullName>
    </submittedName>
</protein>
<reference evidence="1" key="1">
    <citation type="journal article" date="2015" name="Nature">
        <title>Complex archaea that bridge the gap between prokaryotes and eukaryotes.</title>
        <authorList>
            <person name="Spang A."/>
            <person name="Saw J.H."/>
            <person name="Jorgensen S.L."/>
            <person name="Zaremba-Niedzwiedzka K."/>
            <person name="Martijn J."/>
            <person name="Lind A.E."/>
            <person name="van Eijk R."/>
            <person name="Schleper C."/>
            <person name="Guy L."/>
            <person name="Ettema T.J."/>
        </authorList>
    </citation>
    <scope>NUCLEOTIDE SEQUENCE</scope>
</reference>
<comment type="caution">
    <text evidence="1">The sequence shown here is derived from an EMBL/GenBank/DDBJ whole genome shotgun (WGS) entry which is preliminary data.</text>
</comment>